<accession>A0A9W8MSK3</accession>
<keyword evidence="4" id="KW-1185">Reference proteome</keyword>
<feature type="compositionally biased region" description="Polar residues" evidence="1">
    <location>
        <begin position="358"/>
        <end position="379"/>
    </location>
</feature>
<dbReference type="Proteomes" id="UP001148786">
    <property type="component" value="Unassembled WGS sequence"/>
</dbReference>
<feature type="compositionally biased region" description="Polar residues" evidence="1">
    <location>
        <begin position="338"/>
        <end position="349"/>
    </location>
</feature>
<protein>
    <submittedName>
        <fullName evidence="3">Uncharacterized protein</fullName>
    </submittedName>
</protein>
<evidence type="ECO:0000256" key="1">
    <source>
        <dbReference type="SAM" id="MobiDB-lite"/>
    </source>
</evidence>
<feature type="compositionally biased region" description="Low complexity" evidence="1">
    <location>
        <begin position="460"/>
        <end position="471"/>
    </location>
</feature>
<dbReference type="OrthoDB" id="3057032at2759"/>
<organism evidence="3 4">
    <name type="scientific">Agrocybe chaxingu</name>
    <dbReference type="NCBI Taxonomy" id="84603"/>
    <lineage>
        <taxon>Eukaryota</taxon>
        <taxon>Fungi</taxon>
        <taxon>Dikarya</taxon>
        <taxon>Basidiomycota</taxon>
        <taxon>Agaricomycotina</taxon>
        <taxon>Agaricomycetes</taxon>
        <taxon>Agaricomycetidae</taxon>
        <taxon>Agaricales</taxon>
        <taxon>Agaricineae</taxon>
        <taxon>Strophariaceae</taxon>
        <taxon>Agrocybe</taxon>
    </lineage>
</organism>
<comment type="caution">
    <text evidence="3">The sequence shown here is derived from an EMBL/GenBank/DDBJ whole genome shotgun (WGS) entry which is preliminary data.</text>
</comment>
<feature type="compositionally biased region" description="Low complexity" evidence="1">
    <location>
        <begin position="193"/>
        <end position="202"/>
    </location>
</feature>
<feature type="compositionally biased region" description="Gly residues" evidence="1">
    <location>
        <begin position="79"/>
        <end position="91"/>
    </location>
</feature>
<proteinExistence type="predicted"/>
<evidence type="ECO:0000313" key="4">
    <source>
        <dbReference type="Proteomes" id="UP001148786"/>
    </source>
</evidence>
<evidence type="ECO:0000313" key="3">
    <source>
        <dbReference type="EMBL" id="KAJ3496261.1"/>
    </source>
</evidence>
<feature type="compositionally biased region" description="Polar residues" evidence="1">
    <location>
        <begin position="131"/>
        <end position="145"/>
    </location>
</feature>
<dbReference type="EMBL" id="JANKHO010001958">
    <property type="protein sequence ID" value="KAJ3496261.1"/>
    <property type="molecule type" value="Genomic_DNA"/>
</dbReference>
<sequence length="733" mass="78358">MARPDSWVKDYEAVEFDIPFSPTNISLSERQRMLNDEHLAPSTSSTPEPHQQEQELHQHQLRQPPPPPPKDAARTSLVGAGGGGGGGGGGWVVSSGSGAGLDDRTRLSRYTLSDPGFLPPVTSRASVALVSPSTQHPPVAQQTYPHTHARTHSSDHLLPSSPPASSPTFPPASPPATHTHTNIHSQQPVVFPTGTGINTTGTPMARAPRSASFKGSPLNPSGSSPASSISNGQTPAPTTPTLAPHSPSSFTSPFARPGSRGSTYFARLASEESRALSWGGQEQRGIGTATPSSTAGSIPALPTRGSMILYRVSIPDPSAPSPGQSLPPSFSSGSSPLNHGTTPPTTNEDNGLLPPPSFSQLNRASVYSTSGDSIVSMGSDSKYPAGLGFGVGLGLSSPHPAAGVGSGGGLVAYAYDPDDDSDGEGDEPDPLHDLDYPPPPYTRGRTKTTGGARVGKRTSDATSSSTPSSSSNGKGKEKAASTSSQHSVRRVYAGEVYEPYPPHLAFLSSSSAPFSSLSHLSWRGFVNVSAVMLLLLALLCLFIGFPVISAVRDDGRSVLITMNTRINSTGQAVAFDFDPAPVRRADDDDQGKREQIEDLSGWAVEKDPFGRREEVAREQLEDLSAWVVEKDSYGREEIEDVGLWAVEKDPFGRREEVRREQVEDLGPWAVEKDPFGRREEVEDVEGWAVEKDVLGVERFRKYLARHRRSYRRHHLNPTFNSNLNFSRPIRIRS</sequence>
<keyword evidence="2" id="KW-0472">Membrane</keyword>
<keyword evidence="2" id="KW-0812">Transmembrane</keyword>
<feature type="compositionally biased region" description="Basic and acidic residues" evidence="1">
    <location>
        <begin position="29"/>
        <end position="39"/>
    </location>
</feature>
<feature type="compositionally biased region" description="Low complexity" evidence="1">
    <location>
        <begin position="321"/>
        <end position="337"/>
    </location>
</feature>
<feature type="compositionally biased region" description="Acidic residues" evidence="1">
    <location>
        <begin position="416"/>
        <end position="428"/>
    </location>
</feature>
<feature type="compositionally biased region" description="Low complexity" evidence="1">
    <location>
        <begin position="215"/>
        <end position="244"/>
    </location>
</feature>
<feature type="compositionally biased region" description="Pro residues" evidence="1">
    <location>
        <begin position="160"/>
        <end position="174"/>
    </location>
</feature>
<feature type="region of interest" description="Disordered" evidence="1">
    <location>
        <begin position="19"/>
        <end position="104"/>
    </location>
</feature>
<gene>
    <name evidence="3" type="ORF">NLJ89_g10509</name>
</gene>
<feature type="transmembrane region" description="Helical" evidence="2">
    <location>
        <begin position="525"/>
        <end position="548"/>
    </location>
</feature>
<dbReference type="AlphaFoldDB" id="A0A9W8MSK3"/>
<reference evidence="3" key="1">
    <citation type="submission" date="2022-07" db="EMBL/GenBank/DDBJ databases">
        <title>Genome Sequence of Agrocybe chaxingu.</title>
        <authorList>
            <person name="Buettner E."/>
        </authorList>
    </citation>
    <scope>NUCLEOTIDE SEQUENCE</scope>
    <source>
        <strain evidence="3">MP-N11</strain>
    </source>
</reference>
<feature type="region of interest" description="Disordered" evidence="1">
    <location>
        <begin position="128"/>
        <end position="486"/>
    </location>
</feature>
<keyword evidence="2" id="KW-1133">Transmembrane helix</keyword>
<name>A0A9W8MSK3_9AGAR</name>
<evidence type="ECO:0000256" key="2">
    <source>
        <dbReference type="SAM" id="Phobius"/>
    </source>
</evidence>